<dbReference type="AlphaFoldDB" id="A0AAD6YHL8"/>
<feature type="compositionally biased region" description="Low complexity" evidence="1">
    <location>
        <begin position="136"/>
        <end position="147"/>
    </location>
</feature>
<dbReference type="Proteomes" id="UP001219525">
    <property type="component" value="Unassembled WGS sequence"/>
</dbReference>
<reference evidence="2" key="1">
    <citation type="submission" date="2023-03" db="EMBL/GenBank/DDBJ databases">
        <title>Massive genome expansion in bonnet fungi (Mycena s.s.) driven by repeated elements and novel gene families across ecological guilds.</title>
        <authorList>
            <consortium name="Lawrence Berkeley National Laboratory"/>
            <person name="Harder C.B."/>
            <person name="Miyauchi S."/>
            <person name="Viragh M."/>
            <person name="Kuo A."/>
            <person name="Thoen E."/>
            <person name="Andreopoulos B."/>
            <person name="Lu D."/>
            <person name="Skrede I."/>
            <person name="Drula E."/>
            <person name="Henrissat B."/>
            <person name="Morin E."/>
            <person name="Kohler A."/>
            <person name="Barry K."/>
            <person name="LaButti K."/>
            <person name="Morin E."/>
            <person name="Salamov A."/>
            <person name="Lipzen A."/>
            <person name="Mereny Z."/>
            <person name="Hegedus B."/>
            <person name="Baldrian P."/>
            <person name="Stursova M."/>
            <person name="Weitz H."/>
            <person name="Taylor A."/>
            <person name="Grigoriev I.V."/>
            <person name="Nagy L.G."/>
            <person name="Martin F."/>
            <person name="Kauserud H."/>
        </authorList>
    </citation>
    <scope>NUCLEOTIDE SEQUENCE</scope>
    <source>
        <strain evidence="2">9144</strain>
    </source>
</reference>
<protein>
    <submittedName>
        <fullName evidence="2">Uncharacterized protein</fullName>
    </submittedName>
</protein>
<organism evidence="2 3">
    <name type="scientific">Mycena pura</name>
    <dbReference type="NCBI Taxonomy" id="153505"/>
    <lineage>
        <taxon>Eukaryota</taxon>
        <taxon>Fungi</taxon>
        <taxon>Dikarya</taxon>
        <taxon>Basidiomycota</taxon>
        <taxon>Agaricomycotina</taxon>
        <taxon>Agaricomycetes</taxon>
        <taxon>Agaricomycetidae</taxon>
        <taxon>Agaricales</taxon>
        <taxon>Marasmiineae</taxon>
        <taxon>Mycenaceae</taxon>
        <taxon>Mycena</taxon>
    </lineage>
</organism>
<evidence type="ECO:0000256" key="1">
    <source>
        <dbReference type="SAM" id="MobiDB-lite"/>
    </source>
</evidence>
<accession>A0AAD6YHL8</accession>
<comment type="caution">
    <text evidence="2">The sequence shown here is derived from an EMBL/GenBank/DDBJ whole genome shotgun (WGS) entry which is preliminary data.</text>
</comment>
<evidence type="ECO:0000313" key="2">
    <source>
        <dbReference type="EMBL" id="KAJ7214084.1"/>
    </source>
</evidence>
<name>A0AAD6YHL8_9AGAR</name>
<sequence>MQEGNTASGLFTTSISSILIDLGASQTFGIVPPAVQASINLATWGRYHQHHLNDLHPDWHRGIPREFYDKIIVTVEEQRALGVIPEGFVPFPLPRAPDGTQLTTIERPSTPPPSATTRKRVNTRRASGGKTSRALPTRTPRFPTTPTQATVVSFGTLSKDAQDVARALCTSPAPSARRTHPKPMHATHALCTPPAPCKPPPSSACHRRALHATAALCMPRARCTRPRRLPPTRAVHVTYAVCVAHTVCPPPVPCTPSVRRAHPLHAAPLCTPPARCTSPAPSAHAVHVTPTMCMHHAPSARCTLSAPPPPSARCACALHVAHAVCTPNRTRLAHPLPPVPSRVTPRPPCAGHYVNFYAW</sequence>
<gene>
    <name evidence="2" type="ORF">GGX14DRAFT_563667</name>
</gene>
<dbReference type="EMBL" id="JARJCW010000020">
    <property type="protein sequence ID" value="KAJ7214084.1"/>
    <property type="molecule type" value="Genomic_DNA"/>
</dbReference>
<keyword evidence="3" id="KW-1185">Reference proteome</keyword>
<evidence type="ECO:0000313" key="3">
    <source>
        <dbReference type="Proteomes" id="UP001219525"/>
    </source>
</evidence>
<feature type="region of interest" description="Disordered" evidence="1">
    <location>
        <begin position="92"/>
        <end position="147"/>
    </location>
</feature>
<proteinExistence type="predicted"/>